<dbReference type="Gene3D" id="3.30.1380.10">
    <property type="match status" value="1"/>
</dbReference>
<keyword evidence="6" id="KW-0862">Zinc</keyword>
<evidence type="ECO:0000256" key="3">
    <source>
        <dbReference type="ARBA" id="ARBA00022729"/>
    </source>
</evidence>
<dbReference type="RefSeq" id="WP_101250009.1">
    <property type="nucleotide sequence ID" value="NZ_PIUM01000006.1"/>
</dbReference>
<evidence type="ECO:0000256" key="8">
    <source>
        <dbReference type="PIRSR" id="PIRSR018455-2"/>
    </source>
</evidence>
<dbReference type="EMBL" id="PIUM01000006">
    <property type="protein sequence ID" value="PKU25082.1"/>
    <property type="molecule type" value="Genomic_DNA"/>
</dbReference>
<gene>
    <name evidence="11" type="ORF">CWS72_07690</name>
</gene>
<dbReference type="GO" id="GO:0004252">
    <property type="term" value="F:serine-type endopeptidase activity"/>
    <property type="evidence" value="ECO:0007669"/>
    <property type="project" value="InterPro"/>
</dbReference>
<feature type="disulfide bond" evidence="8">
    <location>
        <begin position="201"/>
        <end position="249"/>
    </location>
</feature>
<dbReference type="InterPro" id="IPR009045">
    <property type="entry name" value="Zn_M74/Hedgehog-like"/>
</dbReference>
<dbReference type="GO" id="GO:0008237">
    <property type="term" value="F:metallopeptidase activity"/>
    <property type="evidence" value="ECO:0007669"/>
    <property type="project" value="UniProtKB-KW"/>
</dbReference>
<protein>
    <submittedName>
        <fullName evidence="11">Penicillin-insensitive murein endopeptidase</fullName>
    </submittedName>
</protein>
<evidence type="ECO:0000256" key="7">
    <source>
        <dbReference type="ARBA" id="ARBA00023049"/>
    </source>
</evidence>
<evidence type="ECO:0000256" key="6">
    <source>
        <dbReference type="ARBA" id="ARBA00022833"/>
    </source>
</evidence>
<dbReference type="OrthoDB" id="1467367at2"/>
<proteinExistence type="predicted"/>
<feature type="disulfide bond" evidence="8">
    <location>
        <begin position="230"/>
        <end position="237"/>
    </location>
</feature>
<feature type="compositionally biased region" description="Basic and acidic residues" evidence="9">
    <location>
        <begin position="264"/>
        <end position="276"/>
    </location>
</feature>
<sequence length="291" mass="31532">MIHRRCRRFRLFGLLLVGLAAFAVQTPAAGEGFAASALTSRVRETPFPGSGHSIGSPANGCLSGAEALPLSGRGWETLRPERNRFWGHPSMISFLMEKAGETPSPWRLLVGDIAQPRGGHMASGHGSHQTGIDVDILFRLSDRPLTEEERTTPALDGVLAEDGTFLPGRWGPAQTAILHAFASDPRVERIFVNPAIKQALCDGAGDDRAWLRVLRPWWGHDDHFHVRLHCQPGDAECVPGAPLPPGDGCGGELQSWIISGDWKSRPKPHDPLKVQRPEPPAACRTILGSAD</sequence>
<dbReference type="PIRSF" id="PIRSF018455">
    <property type="entry name" value="MepA"/>
    <property type="match status" value="1"/>
</dbReference>
<dbReference type="InterPro" id="IPR005073">
    <property type="entry name" value="Peptidase_M74"/>
</dbReference>
<feature type="chain" id="PRO_5014671943" evidence="10">
    <location>
        <begin position="24"/>
        <end position="291"/>
    </location>
</feature>
<dbReference type="GO" id="GO:0030288">
    <property type="term" value="C:outer membrane-bounded periplasmic space"/>
    <property type="evidence" value="ECO:0007669"/>
    <property type="project" value="InterPro"/>
</dbReference>
<name>A0A2N3PXE4_9PROT</name>
<organism evidence="11 12">
    <name type="scientific">Telmatospirillum siberiense</name>
    <dbReference type="NCBI Taxonomy" id="382514"/>
    <lineage>
        <taxon>Bacteria</taxon>
        <taxon>Pseudomonadati</taxon>
        <taxon>Pseudomonadota</taxon>
        <taxon>Alphaproteobacteria</taxon>
        <taxon>Rhodospirillales</taxon>
        <taxon>Rhodospirillaceae</taxon>
        <taxon>Telmatospirillum</taxon>
    </lineage>
</organism>
<dbReference type="Pfam" id="PF03411">
    <property type="entry name" value="Peptidase_M74"/>
    <property type="match status" value="1"/>
</dbReference>
<evidence type="ECO:0000256" key="4">
    <source>
        <dbReference type="ARBA" id="ARBA00022764"/>
    </source>
</evidence>
<reference evidence="12" key="1">
    <citation type="submission" date="2017-12" db="EMBL/GenBank/DDBJ databases">
        <title>Draft genome sequence of Telmatospirillum siberiense 26-4b1T, an acidotolerant peatland alphaproteobacterium potentially involved in sulfur cycling.</title>
        <authorList>
            <person name="Hausmann B."/>
            <person name="Pjevac P."/>
            <person name="Schreck K."/>
            <person name="Herbold C.W."/>
            <person name="Daims H."/>
            <person name="Wagner M."/>
            <person name="Pester M."/>
            <person name="Loy A."/>
        </authorList>
    </citation>
    <scope>NUCLEOTIDE SEQUENCE [LARGE SCALE GENOMIC DNA]</scope>
    <source>
        <strain evidence="12">26-4b1</strain>
    </source>
</reference>
<dbReference type="NCBIfam" id="NF006947">
    <property type="entry name" value="PRK09429.1"/>
    <property type="match status" value="1"/>
</dbReference>
<dbReference type="GO" id="GO:0046872">
    <property type="term" value="F:metal ion binding"/>
    <property type="evidence" value="ECO:0007669"/>
    <property type="project" value="UniProtKB-KW"/>
</dbReference>
<dbReference type="Proteomes" id="UP000233293">
    <property type="component" value="Unassembled WGS sequence"/>
</dbReference>
<keyword evidence="12" id="KW-1185">Reference proteome</keyword>
<evidence type="ECO:0000256" key="1">
    <source>
        <dbReference type="ARBA" id="ARBA00022670"/>
    </source>
</evidence>
<evidence type="ECO:0000313" key="11">
    <source>
        <dbReference type="EMBL" id="PKU25082.1"/>
    </source>
</evidence>
<dbReference type="SUPFAM" id="SSF55166">
    <property type="entry name" value="Hedgehog/DD-peptidase"/>
    <property type="match status" value="1"/>
</dbReference>
<dbReference type="AlphaFoldDB" id="A0A2N3PXE4"/>
<evidence type="ECO:0000313" key="12">
    <source>
        <dbReference type="Proteomes" id="UP000233293"/>
    </source>
</evidence>
<dbReference type="GO" id="GO:0006508">
    <property type="term" value="P:proteolysis"/>
    <property type="evidence" value="ECO:0007669"/>
    <property type="project" value="UniProtKB-KW"/>
</dbReference>
<evidence type="ECO:0000256" key="10">
    <source>
        <dbReference type="SAM" id="SignalP"/>
    </source>
</evidence>
<keyword evidence="2" id="KW-0479">Metal-binding</keyword>
<evidence type="ECO:0000256" key="5">
    <source>
        <dbReference type="ARBA" id="ARBA00022801"/>
    </source>
</evidence>
<keyword evidence="8" id="KW-1015">Disulfide bond</keyword>
<keyword evidence="3 10" id="KW-0732">Signal</keyword>
<feature type="signal peptide" evidence="10">
    <location>
        <begin position="1"/>
        <end position="23"/>
    </location>
</feature>
<comment type="caution">
    <text evidence="11">The sequence shown here is derived from an EMBL/GenBank/DDBJ whole genome shotgun (WGS) entry which is preliminary data.</text>
</comment>
<feature type="disulfide bond" evidence="8">
    <location>
        <begin position="61"/>
        <end position="283"/>
    </location>
</feature>
<accession>A0A2N3PXE4</accession>
<keyword evidence="5" id="KW-0378">Hydrolase</keyword>
<evidence type="ECO:0000256" key="2">
    <source>
        <dbReference type="ARBA" id="ARBA00022723"/>
    </source>
</evidence>
<keyword evidence="7" id="KW-0482">Metalloprotease</keyword>
<feature type="region of interest" description="Disordered" evidence="9">
    <location>
        <begin position="264"/>
        <end position="291"/>
    </location>
</feature>
<evidence type="ECO:0000256" key="9">
    <source>
        <dbReference type="SAM" id="MobiDB-lite"/>
    </source>
</evidence>
<keyword evidence="4" id="KW-0574">Periplasm</keyword>
<keyword evidence="1" id="KW-0645">Protease</keyword>